<evidence type="ECO:0000313" key="9">
    <source>
        <dbReference type="EMBL" id="TBW47661.1"/>
    </source>
</evidence>
<dbReference type="InterPro" id="IPR011006">
    <property type="entry name" value="CheY-like_superfamily"/>
</dbReference>
<gene>
    <name evidence="9" type="ORF">EZI54_22320</name>
</gene>
<dbReference type="PROSITE" id="PS50110">
    <property type="entry name" value="RESPONSE_REGULATORY"/>
    <property type="match status" value="1"/>
</dbReference>
<feature type="region of interest" description="Disordered" evidence="6">
    <location>
        <begin position="572"/>
        <end position="591"/>
    </location>
</feature>
<evidence type="ECO:0000313" key="10">
    <source>
        <dbReference type="Proteomes" id="UP000313645"/>
    </source>
</evidence>
<dbReference type="PANTHER" id="PTHR43547:SF2">
    <property type="entry name" value="HYBRID SIGNAL TRANSDUCTION HISTIDINE KINASE C"/>
    <property type="match status" value="1"/>
</dbReference>
<dbReference type="Gene3D" id="2.130.10.10">
    <property type="entry name" value="YVTN repeat-like/Quinoprotein amine dehydrogenase"/>
    <property type="match status" value="2"/>
</dbReference>
<evidence type="ECO:0000259" key="8">
    <source>
        <dbReference type="PROSITE" id="PS50110"/>
    </source>
</evidence>
<evidence type="ECO:0000256" key="6">
    <source>
        <dbReference type="SAM" id="MobiDB-lite"/>
    </source>
</evidence>
<name>A0ABY1ZHQ8_9GAMM</name>
<comment type="caution">
    <text evidence="9">The sequence shown here is derived from an EMBL/GenBank/DDBJ whole genome shotgun (WGS) entry which is preliminary data.</text>
</comment>
<feature type="domain" description="Response regulatory" evidence="8">
    <location>
        <begin position="1142"/>
        <end position="1258"/>
    </location>
</feature>
<dbReference type="Proteomes" id="UP000313645">
    <property type="component" value="Unassembled WGS sequence"/>
</dbReference>
<dbReference type="Gene3D" id="3.30.565.10">
    <property type="entry name" value="Histidine kinase-like ATPase, C-terminal domain"/>
    <property type="match status" value="1"/>
</dbReference>
<dbReference type="CDD" id="cd17546">
    <property type="entry name" value="REC_hyHK_CKI1_RcsC-like"/>
    <property type="match status" value="1"/>
</dbReference>
<dbReference type="Pfam" id="PF07494">
    <property type="entry name" value="Reg_prop"/>
    <property type="match status" value="3"/>
</dbReference>
<dbReference type="InterPro" id="IPR005467">
    <property type="entry name" value="His_kinase_dom"/>
</dbReference>
<protein>
    <recommendedName>
        <fullName evidence="2">histidine kinase</fullName>
        <ecNumber evidence="2">2.7.13.3</ecNumber>
    </recommendedName>
</protein>
<dbReference type="Gene3D" id="3.40.50.2300">
    <property type="match status" value="1"/>
</dbReference>
<reference evidence="9 10" key="1">
    <citation type="submission" date="2019-02" db="EMBL/GenBank/DDBJ databases">
        <title>Marinobacter halodurans sp. nov., a marine bacterium isolated from sea tidal flat.</title>
        <authorList>
            <person name="Yoo Y."/>
            <person name="Lee D.W."/>
            <person name="Kim B.S."/>
            <person name="Kim J.-J."/>
        </authorList>
    </citation>
    <scope>NUCLEOTIDE SEQUENCE [LARGE SCALE GENOMIC DNA]</scope>
    <source>
        <strain evidence="9 10">YJ-S3-2</strain>
    </source>
</reference>
<dbReference type="InterPro" id="IPR036097">
    <property type="entry name" value="HisK_dim/P_sf"/>
</dbReference>
<keyword evidence="10" id="KW-1185">Reference proteome</keyword>
<dbReference type="Gene3D" id="2.60.40.10">
    <property type="entry name" value="Immunoglobulins"/>
    <property type="match status" value="1"/>
</dbReference>
<evidence type="ECO:0000256" key="5">
    <source>
        <dbReference type="SAM" id="Coils"/>
    </source>
</evidence>
<dbReference type="SUPFAM" id="SSF52172">
    <property type="entry name" value="CheY-like"/>
    <property type="match status" value="1"/>
</dbReference>
<evidence type="ECO:0000256" key="2">
    <source>
        <dbReference type="ARBA" id="ARBA00012438"/>
    </source>
</evidence>
<dbReference type="Pfam" id="PF07495">
    <property type="entry name" value="Y_Y_Y"/>
    <property type="match status" value="1"/>
</dbReference>
<dbReference type="InterPro" id="IPR036890">
    <property type="entry name" value="HATPase_C_sf"/>
</dbReference>
<keyword evidence="5" id="KW-0175">Coiled coil</keyword>
<sequence length="1343" mass="151101">MLRAILISSYRVIWLILIILIAPVNVSANRSTDLQQPPPISDLPDKQPVAAVPPPQRQVVFHHLTIDDGLSNNSVVKVLQDRQGFIWATTMEGINKYDGMTFTTFTPQAPGSNNTPQFYMNVIEDRDGILWFCNYGGGLVRHDPELNTWKYYRHDENNPNSLADNTTWFVLQDRDGILWIGTFGGLSRFDPATEQFTNYRHDPSNPDSLSYNVVNPIRQDDAGMLWVGTYGGGLEKFNPETGIFTHYRHDPNDPNSLSNDNVESLWIDPDGSIWVGTDSGLNHFDPDSGRFVHYFHDENVPTSLSSSFIVDVMRDSRGQLWVSTWGSGINRFDDKTQEFTRYQNDPHDPDSFIAGLVFYISEDRSGTLWFPTLSGLDVYFPDGERFTRYQHHPDDPNSLPVGRVRTITQDKDGIFWIAMWDQGLVRFDREKNTYTTYRAEPNNPNSLSDNNIYDLRYDPRGWLWVSTADGLNKFDPQTETWTQYHHDPENPNSLASDWVSAADVDAQGNLWLAVYGAGLQRFNPSSETFTNYPHDPENPDSIANNSLNYLTVASDGQVWMGGDASVSRVDPTTGKAVNFTPERHGISGVNSHTIHEDRHGTIWVETSSGLNKYNPDTHRFTVYPDVSAVLADDAQDKLWVIAGKSLGHFDPETGSLRRYNEHDGLLSNALEPTAGYTTPDGEIFVGGAKGFNSFFPDQLPDNPTPPKVALTELDLLNKPVAVGGDSPLQKSISVTRQITLPYDYTVLSLKFAALDYRAPEKNQYAYKMEGFDQDWVYTDSSNRLATYTNLDPGDYTFRVKASNNDGVWNEKGAMLDIRVTPPWWETWWFQGSSAAGFLALAFVGYRSRVRGIQQRSLLLEQQVDERTHELAESNEQLQIAKDEADNANQAKSVFLANMSHELRTPLNAILGFSNLMGQDPQMPKSQQQNLNIITRSGEHLLTLINDILDMAKIEAGQIKLDNTPFDLGAMVREISDMMQLRAESKNLTLNIDQTSLFPRYIVGDEARLRQVLVNLVGNALKFTDQGGVTIRLGTKENSRPHLLIEVEDSGCGIALEEQRHVFDPFVQVGKQGDSKGTGLGLAITRQIIQMMGGNISLESEPGKGTLFRVSLPLSKAEASDIKPKQPELGRVVRLAPDHAGYRILIVEDHQDNQLLLSQLLESVGFEVRIAENGEQGVQMFQSWRPHFIWMDRRMPVMDGMEATRLIRGLPGGKEVKIVALTASAFSEQRNEMLAGGMDDFLRKPFRAQEIYNYLAKHLGVEYIYDALPASQDEDEALTPERLDSLPTELRDKLIAALDSLEINRIKEAIHQVSIHDQRLQKKLNGLADNFDYGAILHALRQTK</sequence>
<evidence type="ECO:0000256" key="1">
    <source>
        <dbReference type="ARBA" id="ARBA00000085"/>
    </source>
</evidence>
<dbReference type="EMBL" id="SJDL01000060">
    <property type="protein sequence ID" value="TBW47661.1"/>
    <property type="molecule type" value="Genomic_DNA"/>
</dbReference>
<feature type="domain" description="Histidine kinase" evidence="7">
    <location>
        <begin position="897"/>
        <end position="1115"/>
    </location>
</feature>
<proteinExistence type="predicted"/>
<dbReference type="InterPro" id="IPR015943">
    <property type="entry name" value="WD40/YVTN_repeat-like_dom_sf"/>
</dbReference>
<dbReference type="PROSITE" id="PS50109">
    <property type="entry name" value="HIS_KIN"/>
    <property type="match status" value="1"/>
</dbReference>
<dbReference type="SUPFAM" id="SSF63829">
    <property type="entry name" value="Calcium-dependent phosphotriesterase"/>
    <property type="match status" value="3"/>
</dbReference>
<dbReference type="SMART" id="SM00448">
    <property type="entry name" value="REC"/>
    <property type="match status" value="1"/>
</dbReference>
<dbReference type="EC" id="2.7.13.3" evidence="2"/>
<dbReference type="InterPro" id="IPR003661">
    <property type="entry name" value="HisK_dim/P_dom"/>
</dbReference>
<dbReference type="SUPFAM" id="SSF47384">
    <property type="entry name" value="Homodimeric domain of signal transducing histidine kinase"/>
    <property type="match status" value="1"/>
</dbReference>
<dbReference type="Pfam" id="PF00072">
    <property type="entry name" value="Response_reg"/>
    <property type="match status" value="1"/>
</dbReference>
<dbReference type="SMART" id="SM00387">
    <property type="entry name" value="HATPase_c"/>
    <property type="match status" value="1"/>
</dbReference>
<dbReference type="Gene3D" id="1.10.287.130">
    <property type="match status" value="1"/>
</dbReference>
<dbReference type="InterPro" id="IPR011123">
    <property type="entry name" value="Y_Y_Y"/>
</dbReference>
<dbReference type="InterPro" id="IPR004358">
    <property type="entry name" value="Sig_transdc_His_kin-like_C"/>
</dbReference>
<dbReference type="InterPro" id="IPR001789">
    <property type="entry name" value="Sig_transdc_resp-reg_receiver"/>
</dbReference>
<comment type="catalytic activity">
    <reaction evidence="1">
        <text>ATP + protein L-histidine = ADP + protein N-phospho-L-histidine.</text>
        <dbReference type="EC" id="2.7.13.3"/>
    </reaction>
</comment>
<dbReference type="SUPFAM" id="SSF55874">
    <property type="entry name" value="ATPase domain of HSP90 chaperone/DNA topoisomerase II/histidine kinase"/>
    <property type="match status" value="1"/>
</dbReference>
<dbReference type="CDD" id="cd16922">
    <property type="entry name" value="HATPase_EvgS-ArcB-TorS-like"/>
    <property type="match status" value="1"/>
</dbReference>
<dbReference type="CDD" id="cd00082">
    <property type="entry name" value="HisKA"/>
    <property type="match status" value="1"/>
</dbReference>
<accession>A0ABY1ZHQ8</accession>
<evidence type="ECO:0000259" key="7">
    <source>
        <dbReference type="PROSITE" id="PS50109"/>
    </source>
</evidence>
<evidence type="ECO:0000256" key="4">
    <source>
        <dbReference type="PROSITE-ProRule" id="PRU00169"/>
    </source>
</evidence>
<dbReference type="Pfam" id="PF00512">
    <property type="entry name" value="HisKA"/>
    <property type="match status" value="1"/>
</dbReference>
<dbReference type="InterPro" id="IPR013783">
    <property type="entry name" value="Ig-like_fold"/>
</dbReference>
<dbReference type="InterPro" id="IPR011110">
    <property type="entry name" value="Reg_prop"/>
</dbReference>
<dbReference type="SMART" id="SM00388">
    <property type="entry name" value="HisKA"/>
    <property type="match status" value="1"/>
</dbReference>
<dbReference type="PANTHER" id="PTHR43547">
    <property type="entry name" value="TWO-COMPONENT HISTIDINE KINASE"/>
    <property type="match status" value="1"/>
</dbReference>
<dbReference type="PRINTS" id="PR00344">
    <property type="entry name" value="BCTRLSENSOR"/>
</dbReference>
<organism evidence="9 10">
    <name type="scientific">Marinobacter halodurans</name>
    <dbReference type="NCBI Taxonomy" id="2528979"/>
    <lineage>
        <taxon>Bacteria</taxon>
        <taxon>Pseudomonadati</taxon>
        <taxon>Pseudomonadota</taxon>
        <taxon>Gammaproteobacteria</taxon>
        <taxon>Pseudomonadales</taxon>
        <taxon>Marinobacteraceae</taxon>
        <taxon>Marinobacter</taxon>
    </lineage>
</organism>
<evidence type="ECO:0000256" key="3">
    <source>
        <dbReference type="ARBA" id="ARBA00022553"/>
    </source>
</evidence>
<feature type="coiled-coil region" evidence="5">
    <location>
        <begin position="863"/>
        <end position="890"/>
    </location>
</feature>
<dbReference type="Pfam" id="PF02518">
    <property type="entry name" value="HATPase_c"/>
    <property type="match status" value="1"/>
</dbReference>
<feature type="modified residue" description="4-aspartylphosphate" evidence="4">
    <location>
        <position position="1191"/>
    </location>
</feature>
<keyword evidence="3 4" id="KW-0597">Phosphoprotein</keyword>
<dbReference type="InterPro" id="IPR003594">
    <property type="entry name" value="HATPase_dom"/>
</dbReference>